<protein>
    <submittedName>
        <fullName evidence="1">Uncharacterized protein</fullName>
    </submittedName>
</protein>
<dbReference type="AlphaFoldDB" id="A0A1Z1MJD6"/>
<dbReference type="GeneID" id="33359294"/>
<accession>A0A1Z1MJD6</accession>
<dbReference type="RefSeq" id="YP_009397001.1">
    <property type="nucleotide sequence ID" value="NC_035285.1"/>
</dbReference>
<proteinExistence type="predicted"/>
<keyword evidence="1" id="KW-0150">Chloroplast</keyword>
<organism evidence="1">
    <name type="scientific">Spyridia filamentosa</name>
    <name type="common">Red alga</name>
    <name type="synonym">Fucus filamentosus</name>
    <dbReference type="NCBI Taxonomy" id="196632"/>
    <lineage>
        <taxon>Eukaryota</taxon>
        <taxon>Rhodophyta</taxon>
        <taxon>Florideophyceae</taxon>
        <taxon>Rhodymeniophycidae</taxon>
        <taxon>Ceramiales</taxon>
        <taxon>Spyridiaceae</taxon>
        <taxon>Spyridia</taxon>
    </lineage>
</organism>
<geneLocation type="chloroplast" evidence="1"/>
<name>A0A1Z1MJD6_SPYFI</name>
<evidence type="ECO:0000313" key="1">
    <source>
        <dbReference type="EMBL" id="ARW66187.1"/>
    </source>
</evidence>
<dbReference type="EMBL" id="MF101441">
    <property type="protein sequence ID" value="ARW66187.1"/>
    <property type="molecule type" value="Genomic_DNA"/>
</dbReference>
<sequence>MIRLGKRTFVKILIFLFFNLKTLKLDYCELMQV</sequence>
<gene>
    <name evidence="1" type="primary">orf33c</name>
</gene>
<keyword evidence="1" id="KW-0934">Plastid</keyword>
<reference evidence="1" key="1">
    <citation type="journal article" date="2017" name="J. Phycol.">
        <title>Analysis of chloroplast genomes and a supermatrix inform reclassification of the Rhodomelaceae (Rhodophyta).</title>
        <authorList>
            <person name="Diaz-Tapia P."/>
            <person name="Maggs C.A."/>
            <person name="West J.A."/>
            <person name="Verbruggen H."/>
        </authorList>
    </citation>
    <scope>NUCLEOTIDE SEQUENCE</scope>
    <source>
        <strain evidence="1">PD1020</strain>
    </source>
</reference>